<evidence type="ECO:0000259" key="9">
    <source>
        <dbReference type="Pfam" id="PF00999"/>
    </source>
</evidence>
<dbReference type="Proteomes" id="UP000298061">
    <property type="component" value="Unassembled WGS sequence"/>
</dbReference>
<keyword evidence="6 8" id="KW-0472">Membrane</keyword>
<evidence type="ECO:0000313" key="10">
    <source>
        <dbReference type="EMBL" id="TFY76888.1"/>
    </source>
</evidence>
<protein>
    <recommendedName>
        <fullName evidence="9">Cation/H+ exchanger transmembrane domain-containing protein</fullName>
    </recommendedName>
</protein>
<feature type="transmembrane region" description="Helical" evidence="8">
    <location>
        <begin position="357"/>
        <end position="379"/>
    </location>
</feature>
<feature type="transmembrane region" description="Helical" evidence="8">
    <location>
        <begin position="236"/>
        <end position="256"/>
    </location>
</feature>
<feature type="transmembrane region" description="Helical" evidence="8">
    <location>
        <begin position="138"/>
        <end position="161"/>
    </location>
</feature>
<feature type="transmembrane region" description="Helical" evidence="8">
    <location>
        <begin position="44"/>
        <end position="66"/>
    </location>
</feature>
<evidence type="ECO:0000256" key="1">
    <source>
        <dbReference type="ARBA" id="ARBA00004141"/>
    </source>
</evidence>
<dbReference type="PANTHER" id="PTHR32468">
    <property type="entry name" value="CATION/H + ANTIPORTER"/>
    <property type="match status" value="1"/>
</dbReference>
<evidence type="ECO:0000256" key="7">
    <source>
        <dbReference type="SAM" id="MobiDB-lite"/>
    </source>
</evidence>
<name>A0A4Y9ZTR5_9AGAM</name>
<evidence type="ECO:0000256" key="3">
    <source>
        <dbReference type="ARBA" id="ARBA00022692"/>
    </source>
</evidence>
<feature type="non-terminal residue" evidence="10">
    <location>
        <position position="802"/>
    </location>
</feature>
<keyword evidence="5" id="KW-0406">Ion transport</keyword>
<comment type="subcellular location">
    <subcellularLocation>
        <location evidence="1">Membrane</location>
        <topology evidence="1">Multi-pass membrane protein</topology>
    </subcellularLocation>
</comment>
<dbReference type="STRING" id="135208.A0A4Y9ZTR5"/>
<evidence type="ECO:0000256" key="8">
    <source>
        <dbReference type="SAM" id="Phobius"/>
    </source>
</evidence>
<evidence type="ECO:0000256" key="4">
    <source>
        <dbReference type="ARBA" id="ARBA00022989"/>
    </source>
</evidence>
<dbReference type="OrthoDB" id="2687058at2759"/>
<gene>
    <name evidence="10" type="ORF">EWM64_g7128</name>
</gene>
<dbReference type="InterPro" id="IPR050794">
    <property type="entry name" value="CPA2_transporter"/>
</dbReference>
<evidence type="ECO:0000256" key="5">
    <source>
        <dbReference type="ARBA" id="ARBA00023065"/>
    </source>
</evidence>
<dbReference type="InterPro" id="IPR038770">
    <property type="entry name" value="Na+/solute_symporter_sf"/>
</dbReference>
<keyword evidence="4 8" id="KW-1133">Transmembrane helix</keyword>
<keyword evidence="3 8" id="KW-0812">Transmembrane</keyword>
<dbReference type="GO" id="GO:1902600">
    <property type="term" value="P:proton transmembrane transport"/>
    <property type="evidence" value="ECO:0007669"/>
    <property type="project" value="InterPro"/>
</dbReference>
<evidence type="ECO:0000256" key="6">
    <source>
        <dbReference type="ARBA" id="ARBA00023136"/>
    </source>
</evidence>
<feature type="transmembrane region" description="Helical" evidence="8">
    <location>
        <begin position="277"/>
        <end position="303"/>
    </location>
</feature>
<evidence type="ECO:0000313" key="11">
    <source>
        <dbReference type="Proteomes" id="UP000298061"/>
    </source>
</evidence>
<feature type="region of interest" description="Disordered" evidence="7">
    <location>
        <begin position="519"/>
        <end position="544"/>
    </location>
</feature>
<dbReference type="InterPro" id="IPR006153">
    <property type="entry name" value="Cation/H_exchanger_TM"/>
</dbReference>
<dbReference type="GO" id="GO:0015297">
    <property type="term" value="F:antiporter activity"/>
    <property type="evidence" value="ECO:0007669"/>
    <property type="project" value="InterPro"/>
</dbReference>
<feature type="transmembrane region" description="Helical" evidence="8">
    <location>
        <begin position="421"/>
        <end position="443"/>
    </location>
</feature>
<dbReference type="Gene3D" id="1.20.1530.20">
    <property type="match status" value="1"/>
</dbReference>
<feature type="compositionally biased region" description="Basic and acidic residues" evidence="7">
    <location>
        <begin position="520"/>
        <end position="529"/>
    </location>
</feature>
<feature type="transmembrane region" description="Helical" evidence="8">
    <location>
        <begin position="73"/>
        <end position="92"/>
    </location>
</feature>
<dbReference type="GO" id="GO:0016020">
    <property type="term" value="C:membrane"/>
    <property type="evidence" value="ECO:0007669"/>
    <property type="project" value="UniProtKB-SubCell"/>
</dbReference>
<keyword evidence="2" id="KW-0813">Transport</keyword>
<dbReference type="AlphaFoldDB" id="A0A4Y9ZTR5"/>
<feature type="transmembrane region" description="Helical" evidence="8">
    <location>
        <begin position="206"/>
        <end position="230"/>
    </location>
</feature>
<dbReference type="EMBL" id="SFCI01001060">
    <property type="protein sequence ID" value="TFY76888.1"/>
    <property type="molecule type" value="Genomic_DNA"/>
</dbReference>
<accession>A0A4Y9ZTR5</accession>
<proteinExistence type="predicted"/>
<organism evidence="10 11">
    <name type="scientific">Hericium alpestre</name>
    <dbReference type="NCBI Taxonomy" id="135208"/>
    <lineage>
        <taxon>Eukaryota</taxon>
        <taxon>Fungi</taxon>
        <taxon>Dikarya</taxon>
        <taxon>Basidiomycota</taxon>
        <taxon>Agaricomycotina</taxon>
        <taxon>Agaricomycetes</taxon>
        <taxon>Russulales</taxon>
        <taxon>Hericiaceae</taxon>
        <taxon>Hericium</taxon>
    </lineage>
</organism>
<feature type="domain" description="Cation/H+ exchanger transmembrane" evidence="9">
    <location>
        <begin position="60"/>
        <end position="438"/>
    </location>
</feature>
<reference evidence="10 11" key="1">
    <citation type="submission" date="2019-02" db="EMBL/GenBank/DDBJ databases">
        <title>Genome sequencing of the rare red list fungi Hericium alpestre (H. flagellum).</title>
        <authorList>
            <person name="Buettner E."/>
            <person name="Kellner H."/>
        </authorList>
    </citation>
    <scope>NUCLEOTIDE SEQUENCE [LARGE SCALE GENOMIC DNA]</scope>
    <source>
        <strain evidence="10 11">DSM 108284</strain>
    </source>
</reference>
<feature type="transmembrane region" description="Helical" evidence="8">
    <location>
        <begin position="104"/>
        <end position="126"/>
    </location>
</feature>
<sequence length="802" mass="86225">MGEFSTRILEVGSGLVRRATSKAPEQAGIFVGLNPATYNPNDPFPLWVIQSIIILAMAQFLAFFLGRIRQPRVIAEVIGGVLLGPSVMGRIPNFTNTIFPKDSIPMLTLTSTIGLIFFLFLVGLELDMALVKKNAKASATISIAGLVVPLGLGAALAVPIYHQFVDPSVNYGYFILFVAVAVGITAFPVLCRILTETKLLDTTVGVVVLSAGVGNDVVGWILLALTVALVNASTGLTALWVLLTGVGFAFFLLLPVKWAYAWTARRLGCLETGQPTAIMMTLTLVIVLVSAFFTDIIGIHPIFGGFLAGLIIPKENGFGIAVVEKLEDFIGLLLLPQYFALSGLRTNLGLLDNGITWGYTILICVVAFFSKFISCAIAAKAWGYNVRESGAVGALMSCKGLIELIVLNVGLSANILDTRTFSMFVLHALVLTFITTPLTLWIYPARVRTMATAFVPGARRSEKHTEGGGEALTSLGEIKTRFAVILDKMEQLPSIMTLTHLLQRPSLSQALLASRPVSISEKDSQKDSQTETSPLPQALVQGVTSAPRSVSMDALRLVELTDRTSALLKSHAAEALGQSDPVLSIFRTFARLNRFFVSTALSVVSYEEFSSTVAGHAREHGSEMVLIPWSSSTNIAEDASGSATSVGTANPFDALFGRPIGQDQTSSIIYSQFIRKIFAETPTDVALFVDRGLSSLTTVAYPHIFLPFFGGPDDRLALSFVVQLCTNEAITATIVRMKKIDSDALSPVATNEKTADEKTEGHLASLGYGGTYVDTVYGHRDSQTRLQSDTADSVAWARYTSP</sequence>
<dbReference type="PANTHER" id="PTHR32468:SF0">
    <property type="entry name" value="K(+)_H(+) ANTIPORTER 1"/>
    <property type="match status" value="1"/>
</dbReference>
<comment type="caution">
    <text evidence="10">The sequence shown here is derived from an EMBL/GenBank/DDBJ whole genome shotgun (WGS) entry which is preliminary data.</text>
</comment>
<keyword evidence="11" id="KW-1185">Reference proteome</keyword>
<dbReference type="Pfam" id="PF00999">
    <property type="entry name" value="Na_H_Exchanger"/>
    <property type="match status" value="1"/>
</dbReference>
<feature type="transmembrane region" description="Helical" evidence="8">
    <location>
        <begin position="173"/>
        <end position="194"/>
    </location>
</feature>
<evidence type="ECO:0000256" key="2">
    <source>
        <dbReference type="ARBA" id="ARBA00022448"/>
    </source>
</evidence>